<accession>A0A9P0QHR4</accession>
<evidence type="ECO:0000313" key="2">
    <source>
        <dbReference type="EMBL" id="CAH2020515.1"/>
    </source>
</evidence>
<comment type="caution">
    <text evidence="2">The sequence shown here is derived from an EMBL/GenBank/DDBJ whole genome shotgun (WGS) entry which is preliminary data.</text>
</comment>
<keyword evidence="3" id="KW-1185">Reference proteome</keyword>
<reference evidence="2" key="1">
    <citation type="submission" date="2022-03" db="EMBL/GenBank/DDBJ databases">
        <authorList>
            <person name="Sayadi A."/>
        </authorList>
    </citation>
    <scope>NUCLEOTIDE SEQUENCE</scope>
</reference>
<protein>
    <submittedName>
        <fullName evidence="2">Uncharacterized protein</fullName>
    </submittedName>
</protein>
<gene>
    <name evidence="2" type="ORF">ACAOBT_LOCUS37904</name>
    <name evidence="1" type="ORF">ACAOBT_LOCUS9938</name>
</gene>
<evidence type="ECO:0000313" key="3">
    <source>
        <dbReference type="Proteomes" id="UP001152888"/>
    </source>
</evidence>
<evidence type="ECO:0000313" key="1">
    <source>
        <dbReference type="EMBL" id="CAH1972330.1"/>
    </source>
</evidence>
<dbReference type="EMBL" id="CAKOFQ010011130">
    <property type="protein sequence ID" value="CAH2020515.1"/>
    <property type="molecule type" value="Genomic_DNA"/>
</dbReference>
<sequence length="37" mass="4129">MGPLTIGLECFGRMNPNLKCYDLGDDSLFVSYRVFVG</sequence>
<dbReference type="AlphaFoldDB" id="A0A9P0QHR4"/>
<organism evidence="2 3">
    <name type="scientific">Acanthoscelides obtectus</name>
    <name type="common">Bean weevil</name>
    <name type="synonym">Bruchus obtectus</name>
    <dbReference type="NCBI Taxonomy" id="200917"/>
    <lineage>
        <taxon>Eukaryota</taxon>
        <taxon>Metazoa</taxon>
        <taxon>Ecdysozoa</taxon>
        <taxon>Arthropoda</taxon>
        <taxon>Hexapoda</taxon>
        <taxon>Insecta</taxon>
        <taxon>Pterygota</taxon>
        <taxon>Neoptera</taxon>
        <taxon>Endopterygota</taxon>
        <taxon>Coleoptera</taxon>
        <taxon>Polyphaga</taxon>
        <taxon>Cucujiformia</taxon>
        <taxon>Chrysomeloidea</taxon>
        <taxon>Chrysomelidae</taxon>
        <taxon>Bruchinae</taxon>
        <taxon>Bruchini</taxon>
        <taxon>Acanthoscelides</taxon>
    </lineage>
</organism>
<name>A0A9P0QHR4_ACAOB</name>
<dbReference type="EMBL" id="CAKOFQ010006797">
    <property type="protein sequence ID" value="CAH1972330.1"/>
    <property type="molecule type" value="Genomic_DNA"/>
</dbReference>
<dbReference type="Proteomes" id="UP001152888">
    <property type="component" value="Unassembled WGS sequence"/>
</dbReference>
<proteinExistence type="predicted"/>